<organism evidence="10 11">
    <name type="scientific">Cephus cinctus</name>
    <name type="common">Wheat stem sawfly</name>
    <dbReference type="NCBI Taxonomy" id="211228"/>
    <lineage>
        <taxon>Eukaryota</taxon>
        <taxon>Metazoa</taxon>
        <taxon>Ecdysozoa</taxon>
        <taxon>Arthropoda</taxon>
        <taxon>Hexapoda</taxon>
        <taxon>Insecta</taxon>
        <taxon>Pterygota</taxon>
        <taxon>Neoptera</taxon>
        <taxon>Endopterygota</taxon>
        <taxon>Hymenoptera</taxon>
        <taxon>Cephoidea</taxon>
        <taxon>Cephidae</taxon>
        <taxon>Cephus</taxon>
    </lineage>
</organism>
<dbReference type="GO" id="GO:0005829">
    <property type="term" value="C:cytosol"/>
    <property type="evidence" value="ECO:0007669"/>
    <property type="project" value="TreeGrafter"/>
</dbReference>
<sequence>MALIKNLPLLEGAKFIVIDEDVDAMYAEILLNGWLQMLEEKDSNCPIELLSLSRPKRAYNNCPEPLKNVHIHDLYSIDWNELPSDTTILKRLLSFLEPSKANAVLILDCLSSLVFHIGLSQACQFISKLGQSCRQLICINRRDFTLKKIPSIETLGTSYIKLKKSPRVQLERNFMYEASIIHRKPGGSIVHQNELVNQNISSYVISSEKLEVNQKGEPVNNEPVKVLASFRIEMNAREMEQRNKTPLPYTISTNESKILYSPDDVDDLDEEDPDDDLDF</sequence>
<evidence type="ECO:0000256" key="8">
    <source>
        <dbReference type="ARBA" id="ARBA00023242"/>
    </source>
</evidence>
<dbReference type="GO" id="GO:0002098">
    <property type="term" value="P:tRNA wobble uridine modification"/>
    <property type="evidence" value="ECO:0007669"/>
    <property type="project" value="InterPro"/>
</dbReference>
<evidence type="ECO:0000313" key="10">
    <source>
        <dbReference type="Proteomes" id="UP000694920"/>
    </source>
</evidence>
<dbReference type="InterPro" id="IPR019519">
    <property type="entry name" value="Elp5"/>
</dbReference>
<evidence type="ECO:0000256" key="4">
    <source>
        <dbReference type="ARBA" id="ARBA00009567"/>
    </source>
</evidence>
<name>A0AAJ7C5F9_CEPCN</name>
<comment type="pathway">
    <text evidence="3">tRNA modification; 5-methoxycarbonylmethyl-2-thiouridine-tRNA biosynthesis.</text>
</comment>
<keyword evidence="8" id="KW-0539">Nucleus</keyword>
<feature type="region of interest" description="Disordered" evidence="9">
    <location>
        <begin position="241"/>
        <end position="279"/>
    </location>
</feature>
<evidence type="ECO:0000256" key="3">
    <source>
        <dbReference type="ARBA" id="ARBA00005043"/>
    </source>
</evidence>
<reference evidence="11" key="1">
    <citation type="submission" date="2025-08" db="UniProtKB">
        <authorList>
            <consortium name="RefSeq"/>
        </authorList>
    </citation>
    <scope>IDENTIFICATION</scope>
</reference>
<proteinExistence type="inferred from homology"/>
<evidence type="ECO:0000256" key="5">
    <source>
        <dbReference type="ARBA" id="ARBA00020264"/>
    </source>
</evidence>
<dbReference type="GO" id="GO:0033588">
    <property type="term" value="C:elongator holoenzyme complex"/>
    <property type="evidence" value="ECO:0007669"/>
    <property type="project" value="InterPro"/>
</dbReference>
<keyword evidence="7" id="KW-0819">tRNA processing</keyword>
<evidence type="ECO:0000313" key="11">
    <source>
        <dbReference type="RefSeq" id="XP_015602310.1"/>
    </source>
</evidence>
<evidence type="ECO:0000256" key="2">
    <source>
        <dbReference type="ARBA" id="ARBA00004496"/>
    </source>
</evidence>
<dbReference type="Proteomes" id="UP000694920">
    <property type="component" value="Unplaced"/>
</dbReference>
<keyword evidence="10" id="KW-1185">Reference proteome</keyword>
<evidence type="ECO:0000256" key="1">
    <source>
        <dbReference type="ARBA" id="ARBA00004123"/>
    </source>
</evidence>
<gene>
    <name evidence="11" type="primary">LOC107271162</name>
</gene>
<dbReference type="RefSeq" id="XP_015602310.1">
    <property type="nucleotide sequence ID" value="XM_015746824.2"/>
</dbReference>
<evidence type="ECO:0000256" key="6">
    <source>
        <dbReference type="ARBA" id="ARBA00022490"/>
    </source>
</evidence>
<dbReference type="CTD" id="23587"/>
<accession>A0AAJ7C5F9</accession>
<dbReference type="GO" id="GO:0000049">
    <property type="term" value="F:tRNA binding"/>
    <property type="evidence" value="ECO:0007669"/>
    <property type="project" value="TreeGrafter"/>
</dbReference>
<comment type="subcellular location">
    <subcellularLocation>
        <location evidence="2">Cytoplasm</location>
    </subcellularLocation>
    <subcellularLocation>
        <location evidence="1">Nucleus</location>
    </subcellularLocation>
</comment>
<keyword evidence="6" id="KW-0963">Cytoplasm</keyword>
<protein>
    <recommendedName>
        <fullName evidence="5">Elongator complex protein 5</fullName>
    </recommendedName>
</protein>
<evidence type="ECO:0000256" key="7">
    <source>
        <dbReference type="ARBA" id="ARBA00022694"/>
    </source>
</evidence>
<dbReference type="KEGG" id="ccin:107271162"/>
<dbReference type="GeneID" id="107271162"/>
<evidence type="ECO:0000256" key="9">
    <source>
        <dbReference type="SAM" id="MobiDB-lite"/>
    </source>
</evidence>
<comment type="similarity">
    <text evidence="4">Belongs to the ELP5 family.</text>
</comment>
<dbReference type="PANTHER" id="PTHR15641:SF1">
    <property type="entry name" value="ELONGATOR COMPLEX PROTEIN 5"/>
    <property type="match status" value="1"/>
</dbReference>
<feature type="compositionally biased region" description="Acidic residues" evidence="9">
    <location>
        <begin position="263"/>
        <end position="279"/>
    </location>
</feature>
<dbReference type="GO" id="GO:0005634">
    <property type="term" value="C:nucleus"/>
    <property type="evidence" value="ECO:0007669"/>
    <property type="project" value="UniProtKB-SubCell"/>
</dbReference>
<dbReference type="AlphaFoldDB" id="A0AAJ7C5F9"/>
<dbReference type="PANTHER" id="PTHR15641">
    <property type="entry name" value="ELONGATOR COMPLEX PROTEIN 5"/>
    <property type="match status" value="1"/>
</dbReference>